<dbReference type="GO" id="GO:0005975">
    <property type="term" value="P:carbohydrate metabolic process"/>
    <property type="evidence" value="ECO:0007669"/>
    <property type="project" value="InterPro"/>
</dbReference>
<dbReference type="Pfam" id="PF12215">
    <property type="entry name" value="Glyco_hydr_116N"/>
    <property type="match status" value="1"/>
</dbReference>
<dbReference type="EMBL" id="OU896710">
    <property type="protein sequence ID" value="CAG9821274.1"/>
    <property type="molecule type" value="Genomic_DNA"/>
</dbReference>
<dbReference type="Proteomes" id="UP001153737">
    <property type="component" value="Chromosome 4"/>
</dbReference>
<dbReference type="SUPFAM" id="SSF48208">
    <property type="entry name" value="Six-hairpin glycosidases"/>
    <property type="match status" value="1"/>
</dbReference>
<dbReference type="PIRSF" id="PIRSF028944">
    <property type="entry name" value="Beta_gluc_GBA2"/>
    <property type="match status" value="1"/>
</dbReference>
<reference evidence="4" key="1">
    <citation type="submission" date="2022-01" db="EMBL/GenBank/DDBJ databases">
        <authorList>
            <person name="King R."/>
        </authorList>
    </citation>
    <scope>NUCLEOTIDE SEQUENCE</scope>
</reference>
<comment type="catalytic activity">
    <reaction evidence="1">
        <text>a beta-D-glucosyl-(1&lt;-&gt;1')-N-acylsphing-4-enine + H2O = an N-acylsphing-4-enine + D-glucose</text>
        <dbReference type="Rhea" id="RHEA:13269"/>
        <dbReference type="ChEBI" id="CHEBI:4167"/>
        <dbReference type="ChEBI" id="CHEBI:15377"/>
        <dbReference type="ChEBI" id="CHEBI:22801"/>
        <dbReference type="ChEBI" id="CHEBI:52639"/>
        <dbReference type="EC" id="3.2.1.45"/>
    </reaction>
</comment>
<evidence type="ECO:0000256" key="1">
    <source>
        <dbReference type="PIRNR" id="PIRNR028944"/>
    </source>
</evidence>
<sequence>MIGKKAMGDYFEKGDISVPKYGFKVKLNNVYPEKRNQRYIPSIPMIIKMLPMILRYLLYYIKTKWSGKYIEMDYINSRESQQIYGVPIGGIGCGTIGRGYRGEFCRFQMRPGLYEVNTVEANQFIITVKDENNHTILQSLLSNFPKKKLSAWTSTIDSSKCTYTGLYPRSWTEYDLSEYGIKLVCRQISPVIPHDYDNSCLPCAVFVWSIQNISSSPRTVTIAFTFKNGTGSWTDSNSTCSTKSFSYENTEGVILHHTIDKMQCSYALATKSDADITVSKCLYFDPNSDGSEIWDQLSTNGEFDKPKNKDHGFVHSEMACGIATKVTVPPQGGKQVDMNLVWEMPTINFINNQKSYNRFYTKQFGTENAVLKIVSYAFENYQKWEESIENWQKPVLDDENLPDWYKGALFNETYFVSDGGTLWLTPKDEEIKNYSKNDPRRTYGHFAYLEGQEYLMYNSYDVHFYASHALHKNWPLLQKCLQYDLRDFVSMEIGDKRTMLYDGEVVERKVPISVPHDAGNPGEEALTLINAYNIHDVSKWKDLNPKFILQTYRDAFDSSGNLDKAFVQDMYDICNQIMQKSIDNDMDDDGLIENGGKPDQTFDAWVMTGVSAYCGGLWLAALYAMISLSDVLGKPDEKKKFQDIFDRAQPEYENKLWNGLYYEFDSSTTDQSQSIMADQLCGHWYLRCCGIESYEVFPKSNVRTALNTIYKNNVQSFCNGEMGAVNGFLAGKIDETALQSLEAWTGVTYALAATMIHEGMVDEGFKTAGGMYQSMVYKSGLAFDTPEALYDEKYIRALAYMRPLSIWSMQIAWEKLKKSSTK</sequence>
<dbReference type="GO" id="GO:0006680">
    <property type="term" value="P:glucosylceramide catabolic process"/>
    <property type="evidence" value="ECO:0007669"/>
    <property type="project" value="InterPro"/>
</dbReference>
<dbReference type="GO" id="GO:0016020">
    <property type="term" value="C:membrane"/>
    <property type="evidence" value="ECO:0007669"/>
    <property type="project" value="InterPro"/>
</dbReference>
<dbReference type="AlphaFoldDB" id="A0A9N9SIT8"/>
<name>A0A9N9SIT8_PHACE</name>
<evidence type="ECO:0000313" key="5">
    <source>
        <dbReference type="Proteomes" id="UP001153737"/>
    </source>
</evidence>
<proteinExistence type="inferred from homology"/>
<keyword evidence="1" id="KW-0326">Glycosidase</keyword>
<dbReference type="OrthoDB" id="730489at2759"/>
<evidence type="ECO:0000259" key="2">
    <source>
        <dbReference type="Pfam" id="PF04685"/>
    </source>
</evidence>
<feature type="domain" description="Glycosyl-hydrolase family 116 catalytic region" evidence="2">
    <location>
        <begin position="444"/>
        <end position="809"/>
    </location>
</feature>
<dbReference type="GO" id="GO:0008422">
    <property type="term" value="F:beta-glucosidase activity"/>
    <property type="evidence" value="ECO:0007669"/>
    <property type="project" value="TreeGrafter"/>
</dbReference>
<dbReference type="PANTHER" id="PTHR12654">
    <property type="entry name" value="BILE ACID BETA-GLUCOSIDASE-RELATED"/>
    <property type="match status" value="1"/>
</dbReference>
<evidence type="ECO:0000259" key="3">
    <source>
        <dbReference type="Pfam" id="PF12215"/>
    </source>
</evidence>
<evidence type="ECO:0000313" key="4">
    <source>
        <dbReference type="EMBL" id="CAG9821274.1"/>
    </source>
</evidence>
<accession>A0A9N9SIT8</accession>
<dbReference type="InterPro" id="IPR008928">
    <property type="entry name" value="6-hairpin_glycosidase_sf"/>
</dbReference>
<keyword evidence="1" id="KW-0472">Membrane</keyword>
<comment type="function">
    <text evidence="1">Non-lysosomal glucosylceramidase that catalyzes the hydrolysis of glucosylceramide (GlcCer) to free glucose and ceramide.</text>
</comment>
<dbReference type="GO" id="GO:0004348">
    <property type="term" value="F:glucosylceramidase activity"/>
    <property type="evidence" value="ECO:0007669"/>
    <property type="project" value="UniProtKB-EC"/>
</dbReference>
<keyword evidence="1" id="KW-0443">Lipid metabolism</keyword>
<dbReference type="InterPro" id="IPR052566">
    <property type="entry name" value="Non-lysos_glucosylceramidase"/>
</dbReference>
<feature type="domain" description="Glycosyl-hydrolase family 116 N-terminal" evidence="3">
    <location>
        <begin position="85"/>
        <end position="384"/>
    </location>
</feature>
<dbReference type="Gene3D" id="1.50.10.10">
    <property type="match status" value="1"/>
</dbReference>
<dbReference type="InterPro" id="IPR012341">
    <property type="entry name" value="6hp_glycosidase-like_sf"/>
</dbReference>
<dbReference type="PANTHER" id="PTHR12654:SF0">
    <property type="entry name" value="NON-LYSOSOMAL GLUCOSYLCERAMIDASE"/>
    <property type="match status" value="1"/>
</dbReference>
<organism evidence="4 5">
    <name type="scientific">Phaedon cochleariae</name>
    <name type="common">Mustard beetle</name>
    <dbReference type="NCBI Taxonomy" id="80249"/>
    <lineage>
        <taxon>Eukaryota</taxon>
        <taxon>Metazoa</taxon>
        <taxon>Ecdysozoa</taxon>
        <taxon>Arthropoda</taxon>
        <taxon>Hexapoda</taxon>
        <taxon>Insecta</taxon>
        <taxon>Pterygota</taxon>
        <taxon>Neoptera</taxon>
        <taxon>Endopterygota</taxon>
        <taxon>Coleoptera</taxon>
        <taxon>Polyphaga</taxon>
        <taxon>Cucujiformia</taxon>
        <taxon>Chrysomeloidea</taxon>
        <taxon>Chrysomelidae</taxon>
        <taxon>Chrysomelinae</taxon>
        <taxon>Chrysomelini</taxon>
        <taxon>Phaedon</taxon>
    </lineage>
</organism>
<dbReference type="InterPro" id="IPR014551">
    <property type="entry name" value="B_Glucosidase_GBA2-typ"/>
</dbReference>
<dbReference type="InterPro" id="IPR024462">
    <property type="entry name" value="GH116_N"/>
</dbReference>
<comment type="similarity">
    <text evidence="1">Belongs to the non-lysosomal glucosylceramidase family.</text>
</comment>
<keyword evidence="1" id="KW-0378">Hydrolase</keyword>
<protein>
    <recommendedName>
        <fullName evidence="1">Non-lysosomal glucosylceramidase</fullName>
        <shortName evidence="1">NLGase</shortName>
        <ecNumber evidence="1">3.2.1.45</ecNumber>
    </recommendedName>
</protein>
<gene>
    <name evidence="4" type="ORF">PHAECO_LOCUS8379</name>
</gene>
<keyword evidence="5" id="KW-1185">Reference proteome</keyword>
<dbReference type="EC" id="3.2.1.45" evidence="1"/>
<dbReference type="Pfam" id="PF04685">
    <property type="entry name" value="DUF608"/>
    <property type="match status" value="1"/>
</dbReference>
<reference evidence="4" key="2">
    <citation type="submission" date="2022-10" db="EMBL/GenBank/DDBJ databases">
        <authorList>
            <consortium name="ENA_rothamsted_submissions"/>
            <consortium name="culmorum"/>
            <person name="King R."/>
        </authorList>
    </citation>
    <scope>NUCLEOTIDE SEQUENCE</scope>
</reference>
<dbReference type="InterPro" id="IPR006775">
    <property type="entry name" value="GH116_catalytic"/>
</dbReference>